<protein>
    <submittedName>
        <fullName evidence="1">YkgJ family cysteine cluster protein</fullName>
    </submittedName>
</protein>
<dbReference type="InterPro" id="IPR005358">
    <property type="entry name" value="Puta_zinc/iron-chelating_dom"/>
</dbReference>
<accession>A0ABW2R766</accession>
<reference evidence="2" key="1">
    <citation type="journal article" date="2019" name="Int. J. Syst. Evol. Microbiol.">
        <title>The Global Catalogue of Microorganisms (GCM) 10K type strain sequencing project: providing services to taxonomists for standard genome sequencing and annotation.</title>
        <authorList>
            <consortium name="The Broad Institute Genomics Platform"/>
            <consortium name="The Broad Institute Genome Sequencing Center for Infectious Disease"/>
            <person name="Wu L."/>
            <person name="Ma J."/>
        </authorList>
    </citation>
    <scope>NUCLEOTIDE SEQUENCE [LARGE SCALE GENOMIC DNA]</scope>
    <source>
        <strain evidence="2">CCUG 54518</strain>
    </source>
</reference>
<evidence type="ECO:0000313" key="2">
    <source>
        <dbReference type="Proteomes" id="UP001596495"/>
    </source>
</evidence>
<proteinExistence type="predicted"/>
<comment type="caution">
    <text evidence="1">The sequence shown here is derived from an EMBL/GenBank/DDBJ whole genome shotgun (WGS) entry which is preliminary data.</text>
</comment>
<dbReference type="RefSeq" id="WP_382254541.1">
    <property type="nucleotide sequence ID" value="NZ_JBHTBX010000002.1"/>
</dbReference>
<sequence length="112" mass="11914">MSQQPTLAACLTCGACCQSFRVEFAVYELDDMGGQVPAALTEPVNGSTCRMQGTGTVPIRCVALHGTVGQTVACSIYDRRPRPCAELEEGSYGCNKARVRHGLPPLGEWHGA</sequence>
<dbReference type="Pfam" id="PF03692">
    <property type="entry name" value="CxxCxxCC"/>
    <property type="match status" value="1"/>
</dbReference>
<evidence type="ECO:0000313" key="1">
    <source>
        <dbReference type="EMBL" id="MFC7433916.1"/>
    </source>
</evidence>
<gene>
    <name evidence="1" type="ORF">ACFQNJ_05265</name>
</gene>
<name>A0ABW2R766_9BURK</name>
<dbReference type="EMBL" id="JBHTBX010000002">
    <property type="protein sequence ID" value="MFC7433916.1"/>
    <property type="molecule type" value="Genomic_DNA"/>
</dbReference>
<organism evidence="1 2">
    <name type="scientific">Hydrogenophaga bisanensis</name>
    <dbReference type="NCBI Taxonomy" id="439611"/>
    <lineage>
        <taxon>Bacteria</taxon>
        <taxon>Pseudomonadati</taxon>
        <taxon>Pseudomonadota</taxon>
        <taxon>Betaproteobacteria</taxon>
        <taxon>Burkholderiales</taxon>
        <taxon>Comamonadaceae</taxon>
        <taxon>Hydrogenophaga</taxon>
    </lineage>
</organism>
<dbReference type="Proteomes" id="UP001596495">
    <property type="component" value="Unassembled WGS sequence"/>
</dbReference>
<keyword evidence="2" id="KW-1185">Reference proteome</keyword>